<evidence type="ECO:0000256" key="9">
    <source>
        <dbReference type="ARBA" id="ARBA00030998"/>
    </source>
</evidence>
<dbReference type="Pfam" id="PF01192">
    <property type="entry name" value="RNA_pol_Rpb6"/>
    <property type="match status" value="1"/>
</dbReference>
<dbReference type="NCBIfam" id="TIGR00690">
    <property type="entry name" value="rpoZ"/>
    <property type="match status" value="1"/>
</dbReference>
<dbReference type="InterPro" id="IPR003716">
    <property type="entry name" value="DNA-dir_RNA_pol_omega"/>
</dbReference>
<comment type="function">
    <text evidence="11">Promotes RNA polymerase assembly. Latches the N- and C-terminal regions of the beta' subunit thereby facilitating its interaction with the beta and alpha subunits.</text>
</comment>
<gene>
    <name evidence="11" type="primary">rpoZ</name>
    <name evidence="12" type="ORF">AMOR_14620</name>
</gene>
<comment type="similarity">
    <text evidence="1 11">Belongs to the RNA polymerase subunit omega family.</text>
</comment>
<keyword evidence="5 11" id="KW-0808">Transferase</keyword>
<dbReference type="EC" id="2.7.7.6" evidence="2 11"/>
<evidence type="ECO:0000256" key="7">
    <source>
        <dbReference type="ARBA" id="ARBA00023163"/>
    </source>
</evidence>
<dbReference type="SUPFAM" id="SSF63562">
    <property type="entry name" value="RPB6/omega subunit-like"/>
    <property type="match status" value="1"/>
</dbReference>
<dbReference type="SMART" id="SM01409">
    <property type="entry name" value="RNA_pol_Rpb6"/>
    <property type="match status" value="1"/>
</dbReference>
<accession>A0ABN6MN76</accession>
<evidence type="ECO:0000256" key="2">
    <source>
        <dbReference type="ARBA" id="ARBA00012418"/>
    </source>
</evidence>
<evidence type="ECO:0000256" key="1">
    <source>
        <dbReference type="ARBA" id="ARBA00006711"/>
    </source>
</evidence>
<keyword evidence="6 11" id="KW-0548">Nucleotidyltransferase</keyword>
<protein>
    <recommendedName>
        <fullName evidence="3 11">DNA-directed RNA polymerase subunit omega</fullName>
        <shortName evidence="11">RNAP omega subunit</shortName>
        <ecNumber evidence="2 11">2.7.7.6</ecNumber>
    </recommendedName>
    <alternativeName>
        <fullName evidence="9 11">RNA polymerase omega subunit</fullName>
    </alternativeName>
    <alternativeName>
        <fullName evidence="8 11">Transcriptase subunit omega</fullName>
    </alternativeName>
</protein>
<dbReference type="PANTHER" id="PTHR34476">
    <property type="entry name" value="DNA-DIRECTED RNA POLYMERASE SUBUNIT OMEGA"/>
    <property type="match status" value="1"/>
</dbReference>
<dbReference type="InterPro" id="IPR006110">
    <property type="entry name" value="Pol_omega/Rpo6/RPB6"/>
</dbReference>
<dbReference type="HAMAP" id="MF_00366">
    <property type="entry name" value="RNApol_bact_RpoZ"/>
    <property type="match status" value="1"/>
</dbReference>
<sequence>MARVTVEDCLPLVDNRFALVLLATKRTRQLMAGARPLQGASKNKAPVVALREIATGKVRFDRSVRDALSGKFDKEKSTIPAGQTRTLR</sequence>
<evidence type="ECO:0000256" key="8">
    <source>
        <dbReference type="ARBA" id="ARBA00029924"/>
    </source>
</evidence>
<keyword evidence="13" id="KW-1185">Reference proteome</keyword>
<dbReference type="Proteomes" id="UP001162891">
    <property type="component" value="Chromosome"/>
</dbReference>
<comment type="subunit">
    <text evidence="11">The RNAP catalytic core consists of 2 alpha, 1 beta, 1 beta' and 1 omega subunit. When a sigma factor is associated with the core the holoenzyme is formed, which can initiate transcription.</text>
</comment>
<evidence type="ECO:0000313" key="13">
    <source>
        <dbReference type="Proteomes" id="UP001162891"/>
    </source>
</evidence>
<evidence type="ECO:0000256" key="11">
    <source>
        <dbReference type="HAMAP-Rule" id="MF_00366"/>
    </source>
</evidence>
<comment type="catalytic activity">
    <reaction evidence="10 11">
        <text>RNA(n) + a ribonucleoside 5'-triphosphate = RNA(n+1) + diphosphate</text>
        <dbReference type="Rhea" id="RHEA:21248"/>
        <dbReference type="Rhea" id="RHEA-COMP:14527"/>
        <dbReference type="Rhea" id="RHEA-COMP:17342"/>
        <dbReference type="ChEBI" id="CHEBI:33019"/>
        <dbReference type="ChEBI" id="CHEBI:61557"/>
        <dbReference type="ChEBI" id="CHEBI:140395"/>
        <dbReference type="EC" id="2.7.7.6"/>
    </reaction>
</comment>
<evidence type="ECO:0000256" key="5">
    <source>
        <dbReference type="ARBA" id="ARBA00022679"/>
    </source>
</evidence>
<name>A0ABN6MN76_9BACT</name>
<organism evidence="12 13">
    <name type="scientific">Anaeromyxobacter oryzae</name>
    <dbReference type="NCBI Taxonomy" id="2918170"/>
    <lineage>
        <taxon>Bacteria</taxon>
        <taxon>Pseudomonadati</taxon>
        <taxon>Myxococcota</taxon>
        <taxon>Myxococcia</taxon>
        <taxon>Myxococcales</taxon>
        <taxon>Cystobacterineae</taxon>
        <taxon>Anaeromyxobacteraceae</taxon>
        <taxon>Anaeromyxobacter</taxon>
    </lineage>
</organism>
<proteinExistence type="inferred from homology"/>
<keyword evidence="7 11" id="KW-0804">Transcription</keyword>
<dbReference type="InterPro" id="IPR036161">
    <property type="entry name" value="RPB6/omega-like_sf"/>
</dbReference>
<evidence type="ECO:0000256" key="4">
    <source>
        <dbReference type="ARBA" id="ARBA00022478"/>
    </source>
</evidence>
<evidence type="ECO:0000313" key="12">
    <source>
        <dbReference type="EMBL" id="BDG02466.1"/>
    </source>
</evidence>
<evidence type="ECO:0000256" key="10">
    <source>
        <dbReference type="ARBA" id="ARBA00048552"/>
    </source>
</evidence>
<dbReference type="EMBL" id="AP025591">
    <property type="protein sequence ID" value="BDG02466.1"/>
    <property type="molecule type" value="Genomic_DNA"/>
</dbReference>
<evidence type="ECO:0000256" key="6">
    <source>
        <dbReference type="ARBA" id="ARBA00022695"/>
    </source>
</evidence>
<dbReference type="Gene3D" id="3.90.940.10">
    <property type="match status" value="1"/>
</dbReference>
<dbReference type="RefSeq" id="WP_248360133.1">
    <property type="nucleotide sequence ID" value="NZ_AP025591.1"/>
</dbReference>
<keyword evidence="4 11" id="KW-0240">DNA-directed RNA polymerase</keyword>
<evidence type="ECO:0000256" key="3">
    <source>
        <dbReference type="ARBA" id="ARBA00013725"/>
    </source>
</evidence>
<reference evidence="13" key="1">
    <citation type="journal article" date="2022" name="Int. J. Syst. Evol. Microbiol.">
        <title>Anaeromyxobacter oryzae sp. nov., Anaeromyxobacter diazotrophicus sp. nov. and Anaeromyxobacter paludicola sp. nov., isolated from paddy soils.</title>
        <authorList>
            <person name="Itoh H."/>
            <person name="Xu Z."/>
            <person name="Mise K."/>
            <person name="Masuda Y."/>
            <person name="Ushijima N."/>
            <person name="Hayakawa C."/>
            <person name="Shiratori Y."/>
            <person name="Senoo K."/>
        </authorList>
    </citation>
    <scope>NUCLEOTIDE SEQUENCE [LARGE SCALE GENOMIC DNA]</scope>
    <source>
        <strain evidence="13">Red232</strain>
    </source>
</reference>
<dbReference type="PANTHER" id="PTHR34476:SF1">
    <property type="entry name" value="DNA-DIRECTED RNA POLYMERASE SUBUNIT OMEGA"/>
    <property type="match status" value="1"/>
</dbReference>